<dbReference type="GO" id="GO:0016887">
    <property type="term" value="F:ATP hydrolysis activity"/>
    <property type="evidence" value="ECO:0007669"/>
    <property type="project" value="InterPro"/>
</dbReference>
<dbReference type="PANTHER" id="PTHR24220">
    <property type="entry name" value="IMPORT ATP-BINDING PROTEIN"/>
    <property type="match status" value="1"/>
</dbReference>
<keyword evidence="5 12" id="KW-0132">Cell division</keyword>
<dbReference type="OrthoDB" id="9791546at2"/>
<evidence type="ECO:0000256" key="2">
    <source>
        <dbReference type="ARBA" id="ARBA00020019"/>
    </source>
</evidence>
<evidence type="ECO:0000256" key="12">
    <source>
        <dbReference type="RuleBase" id="RU365094"/>
    </source>
</evidence>
<sequence length="242" mass="27295">MGIVELDNVTKEYARGIKSLQAVSVAIEPGEFVYLVGASGSGKSSLIKLLYRDIIPTKGSVTVCGYKVGKMKDRDIHKLRREIGIIFQDYKLLPGKTVFENVAYALEVTGEFKEEEIARMVNQALATVELSDKGAQFPEELSGGQKQRVAIARAIVHSPQLILADEPTGNLDPRTSMEIFRLFYRINRKGTTVIMATHDQSIIERFRFRILEMKNGHLVSDQEKKESGSLQYDFKQQEYYVV</sequence>
<proteinExistence type="inferred from homology"/>
<evidence type="ECO:0000256" key="9">
    <source>
        <dbReference type="ARBA" id="ARBA00023306"/>
    </source>
</evidence>
<comment type="function">
    <text evidence="11">Part of the ABC transporter FtsEX involved in cellular division. Has ATPase activity. Essential for cell division and viability.</text>
</comment>
<evidence type="ECO:0000256" key="4">
    <source>
        <dbReference type="ARBA" id="ARBA00022475"/>
    </source>
</evidence>
<dbReference type="AlphaFoldDB" id="A0A143Z1G7"/>
<organism evidence="14 15">
    <name type="scientific">Trichococcus palustris</name>
    <dbReference type="NCBI Taxonomy" id="140314"/>
    <lineage>
        <taxon>Bacteria</taxon>
        <taxon>Bacillati</taxon>
        <taxon>Bacillota</taxon>
        <taxon>Bacilli</taxon>
        <taxon>Lactobacillales</taxon>
        <taxon>Carnobacteriaceae</taxon>
        <taxon>Trichococcus</taxon>
    </lineage>
</organism>
<gene>
    <name evidence="12" type="primary">ftsE</name>
    <name evidence="14" type="ORF">Tpal_2747</name>
</gene>
<dbReference type="PANTHER" id="PTHR24220:SF470">
    <property type="entry name" value="CELL DIVISION ATP-BINDING PROTEIN FTSE"/>
    <property type="match status" value="1"/>
</dbReference>
<dbReference type="InterPro" id="IPR003593">
    <property type="entry name" value="AAA+_ATPase"/>
</dbReference>
<keyword evidence="3" id="KW-0813">Transport</keyword>
<dbReference type="RefSeq" id="WP_087034244.1">
    <property type="nucleotide sequence ID" value="NZ_FJNE01000013.1"/>
</dbReference>
<dbReference type="InterPro" id="IPR003439">
    <property type="entry name" value="ABC_transporter-like_ATP-bd"/>
</dbReference>
<dbReference type="GO" id="GO:0005524">
    <property type="term" value="F:ATP binding"/>
    <property type="evidence" value="ECO:0007669"/>
    <property type="project" value="UniProtKB-UniRule"/>
</dbReference>
<evidence type="ECO:0000256" key="1">
    <source>
        <dbReference type="ARBA" id="ARBA00005417"/>
    </source>
</evidence>
<evidence type="ECO:0000256" key="6">
    <source>
        <dbReference type="ARBA" id="ARBA00022741"/>
    </source>
</evidence>
<evidence type="ECO:0000256" key="8">
    <source>
        <dbReference type="ARBA" id="ARBA00023136"/>
    </source>
</evidence>
<feature type="domain" description="ABC transporter" evidence="13">
    <location>
        <begin position="4"/>
        <end position="240"/>
    </location>
</feature>
<dbReference type="InterPro" id="IPR017871">
    <property type="entry name" value="ABC_transporter-like_CS"/>
</dbReference>
<dbReference type="PROSITE" id="PS00211">
    <property type="entry name" value="ABC_TRANSPORTER_1"/>
    <property type="match status" value="1"/>
</dbReference>
<comment type="similarity">
    <text evidence="1 12">Belongs to the ABC transporter superfamily.</text>
</comment>
<accession>A0A143Z1G7</accession>
<dbReference type="InterPro" id="IPR005286">
    <property type="entry name" value="Cell_div_FtsE"/>
</dbReference>
<keyword evidence="4 12" id="KW-1003">Cell membrane</keyword>
<dbReference type="Gene3D" id="3.40.50.300">
    <property type="entry name" value="P-loop containing nucleotide triphosphate hydrolases"/>
    <property type="match status" value="1"/>
</dbReference>
<keyword evidence="15" id="KW-1185">Reference proteome</keyword>
<keyword evidence="7 12" id="KW-0067">ATP-binding</keyword>
<dbReference type="Pfam" id="PF00005">
    <property type="entry name" value="ABC_tran"/>
    <property type="match status" value="1"/>
</dbReference>
<dbReference type="GO" id="GO:0005886">
    <property type="term" value="C:plasma membrane"/>
    <property type="evidence" value="ECO:0007669"/>
    <property type="project" value="UniProtKB-SubCell"/>
</dbReference>
<dbReference type="GO" id="GO:0051301">
    <property type="term" value="P:cell division"/>
    <property type="evidence" value="ECO:0007669"/>
    <property type="project" value="UniProtKB-UniRule"/>
</dbReference>
<comment type="subcellular location">
    <subcellularLocation>
        <location evidence="12">Cell membrane</location>
        <topology evidence="12">Peripheral membrane protein</topology>
        <orientation evidence="12">Cytoplasmic side</orientation>
    </subcellularLocation>
</comment>
<evidence type="ECO:0000256" key="11">
    <source>
        <dbReference type="ARBA" id="ARBA00055994"/>
    </source>
</evidence>
<keyword evidence="8 12" id="KW-0472">Membrane</keyword>
<name>A0A143Z1G7_9LACT</name>
<dbReference type="InterPro" id="IPR027417">
    <property type="entry name" value="P-loop_NTPase"/>
</dbReference>
<evidence type="ECO:0000256" key="10">
    <source>
        <dbReference type="ARBA" id="ARBA00049360"/>
    </source>
</evidence>
<evidence type="ECO:0000256" key="5">
    <source>
        <dbReference type="ARBA" id="ARBA00022618"/>
    </source>
</evidence>
<dbReference type="SMART" id="SM00382">
    <property type="entry name" value="AAA"/>
    <property type="match status" value="1"/>
</dbReference>
<dbReference type="STRING" id="140314.SAMN04488076_1233"/>
<dbReference type="SUPFAM" id="SSF52540">
    <property type="entry name" value="P-loop containing nucleoside triphosphate hydrolases"/>
    <property type="match status" value="1"/>
</dbReference>
<comment type="catalytic activity">
    <reaction evidence="10">
        <text>ATP + H2O = ADP + phosphate + H(+)</text>
        <dbReference type="Rhea" id="RHEA:13065"/>
        <dbReference type="ChEBI" id="CHEBI:15377"/>
        <dbReference type="ChEBI" id="CHEBI:15378"/>
        <dbReference type="ChEBI" id="CHEBI:30616"/>
        <dbReference type="ChEBI" id="CHEBI:43474"/>
        <dbReference type="ChEBI" id="CHEBI:456216"/>
    </reaction>
</comment>
<keyword evidence="6 12" id="KW-0547">Nucleotide-binding</keyword>
<dbReference type="InterPro" id="IPR015854">
    <property type="entry name" value="ABC_transpr_LolD-like"/>
</dbReference>
<dbReference type="Proteomes" id="UP000242754">
    <property type="component" value="Unassembled WGS sequence"/>
</dbReference>
<evidence type="ECO:0000256" key="3">
    <source>
        <dbReference type="ARBA" id="ARBA00022448"/>
    </source>
</evidence>
<dbReference type="EMBL" id="FJNE01000013">
    <property type="protein sequence ID" value="CZR02444.1"/>
    <property type="molecule type" value="Genomic_DNA"/>
</dbReference>
<dbReference type="GO" id="GO:0022857">
    <property type="term" value="F:transmembrane transporter activity"/>
    <property type="evidence" value="ECO:0007669"/>
    <property type="project" value="TreeGrafter"/>
</dbReference>
<evidence type="ECO:0000313" key="15">
    <source>
        <dbReference type="Proteomes" id="UP000242754"/>
    </source>
</evidence>
<evidence type="ECO:0000256" key="7">
    <source>
        <dbReference type="ARBA" id="ARBA00022840"/>
    </source>
</evidence>
<comment type="subunit">
    <text evidence="12">Homodimer. Forms a membrane-associated complex with FtsX.</text>
</comment>
<evidence type="ECO:0000259" key="13">
    <source>
        <dbReference type="PROSITE" id="PS50893"/>
    </source>
</evidence>
<protein>
    <recommendedName>
        <fullName evidence="2 12">Cell division ATP-binding protein FtsE</fullName>
    </recommendedName>
</protein>
<dbReference type="NCBIfam" id="TIGR02673">
    <property type="entry name" value="FtsE"/>
    <property type="match status" value="1"/>
</dbReference>
<dbReference type="FunFam" id="3.40.50.300:FF:000056">
    <property type="entry name" value="Cell division ATP-binding protein FtsE"/>
    <property type="match status" value="1"/>
</dbReference>
<dbReference type="PROSITE" id="PS50893">
    <property type="entry name" value="ABC_TRANSPORTER_2"/>
    <property type="match status" value="1"/>
</dbReference>
<keyword evidence="9 12" id="KW-0131">Cell cycle</keyword>
<evidence type="ECO:0000313" key="14">
    <source>
        <dbReference type="EMBL" id="CZR02444.1"/>
    </source>
</evidence>
<reference evidence="14 15" key="1">
    <citation type="submission" date="2016-02" db="EMBL/GenBank/DDBJ databases">
        <authorList>
            <person name="Wen L."/>
            <person name="He K."/>
            <person name="Yang H."/>
        </authorList>
    </citation>
    <scope>NUCLEOTIDE SEQUENCE [LARGE SCALE GENOMIC DNA]</scope>
    <source>
        <strain evidence="14">Trichococcus palustris</strain>
    </source>
</reference>